<dbReference type="EMBL" id="JALBUS010000014">
    <property type="protein sequence ID" value="MDX8417903.1"/>
    <property type="molecule type" value="Genomic_DNA"/>
</dbReference>
<accession>A0ABU4WMW2</accession>
<proteinExistence type="predicted"/>
<evidence type="ECO:0000313" key="1">
    <source>
        <dbReference type="EMBL" id="MDX8417903.1"/>
    </source>
</evidence>
<dbReference type="RefSeq" id="WP_320326171.1">
    <property type="nucleotide sequence ID" value="NZ_JALBUS010000014.1"/>
</dbReference>
<keyword evidence="2" id="KW-1185">Reference proteome</keyword>
<reference evidence="1 2" key="1">
    <citation type="submission" date="2022-03" db="EMBL/GenBank/DDBJ databases">
        <title>Novel taxa within the pig intestine.</title>
        <authorList>
            <person name="Wylensek D."/>
            <person name="Bishof K."/>
            <person name="Afrizal A."/>
            <person name="Clavel T."/>
        </authorList>
    </citation>
    <scope>NUCLEOTIDE SEQUENCE [LARGE SCALE GENOMIC DNA]</scope>
    <source>
        <strain evidence="1 2">Cla-KB-P134</strain>
    </source>
</reference>
<gene>
    <name evidence="1" type="ORF">MOZ64_08665</name>
</gene>
<name>A0ABU4WMW2_9FIRM</name>
<comment type="caution">
    <text evidence="1">The sequence shown here is derived from an EMBL/GenBank/DDBJ whole genome shotgun (WGS) entry which is preliminary data.</text>
</comment>
<sequence length="57" mass="6262">MDTYKAKSIVTGKEVRGELAYDGLSCFIIEKYPYGTSTVRVDPNTIEKVGSDADTEV</sequence>
<evidence type="ECO:0000313" key="2">
    <source>
        <dbReference type="Proteomes" id="UP001285244"/>
    </source>
</evidence>
<organism evidence="1 2">
    <name type="scientific">Absicoccus intestinalis</name>
    <dbReference type="NCBI Taxonomy" id="2926319"/>
    <lineage>
        <taxon>Bacteria</taxon>
        <taxon>Bacillati</taxon>
        <taxon>Bacillota</taxon>
        <taxon>Erysipelotrichia</taxon>
        <taxon>Erysipelotrichales</taxon>
        <taxon>Erysipelotrichaceae</taxon>
        <taxon>Absicoccus</taxon>
    </lineage>
</organism>
<dbReference type="Proteomes" id="UP001285244">
    <property type="component" value="Unassembled WGS sequence"/>
</dbReference>
<protein>
    <submittedName>
        <fullName evidence="1">Uncharacterized protein</fullName>
    </submittedName>
</protein>